<evidence type="ECO:0000313" key="7">
    <source>
        <dbReference type="EMBL" id="CAH0381147.1"/>
    </source>
</evidence>
<feature type="compositionally biased region" description="Basic and acidic residues" evidence="5">
    <location>
        <begin position="364"/>
        <end position="378"/>
    </location>
</feature>
<evidence type="ECO:0000256" key="5">
    <source>
        <dbReference type="SAM" id="MobiDB-lite"/>
    </source>
</evidence>
<dbReference type="GO" id="GO:0000462">
    <property type="term" value="P:maturation of SSU-rRNA from tricistronic rRNA transcript (SSU-rRNA, 5.8S rRNA, LSU-rRNA)"/>
    <property type="evidence" value="ECO:0007669"/>
    <property type="project" value="TreeGrafter"/>
</dbReference>
<dbReference type="EMBL" id="OU963862">
    <property type="protein sequence ID" value="CAH0381147.1"/>
    <property type="molecule type" value="Genomic_DNA"/>
</dbReference>
<keyword evidence="8" id="KW-1185">Reference proteome</keyword>
<dbReference type="InterPro" id="IPR018972">
    <property type="entry name" value="Sas10_C_dom"/>
</dbReference>
<name>A0A9N9ZZV1_BEMTA</name>
<dbReference type="PANTHER" id="PTHR13237:SF8">
    <property type="entry name" value="SOMETHING ABOUT SILENCING PROTEIN 10"/>
    <property type="match status" value="1"/>
</dbReference>
<sequence length="462" mass="52821">MKGARRKQPLGSDEEDNLSIDYQLPDSDQELDEDDKAILKKTRQQLHGANDTDSDSEEEVLPLQSSSEDSDDSDDEENSEDEDKDVLGDDEGDLPDPKAWGRKRKNYYDTDYVDQDFGGFQNEKDEEAALMEEEEARAIQRRLAEQLDDLDPVLTFATLGDLTKVVDDADDKKEIIETDFSQMNKRDRITLLQKESPEFLGFIADFKSYLDCIQDNLLSVVTSLKANQLPSTPATQFVLSMTQLIMNYVTNISFYLLLKAQNSTIKNHPVMKHLLQCRELIKEMEPMYKNQIQPELELVMTKISEMSMENISCFSDVSKKKRKLLNLLPLTSSRSKKKKLEEGENSVEAETADDSLNSEESEAESGRDSADEGIRTEETNNEEMNSTDDKRGITYQIAKNKGLTPHRKKENRNPRVKLKNKFRKAKIRRKGQVREVKREIKRYGGEASGIKASVTKSIKIKY</sequence>
<evidence type="ECO:0000259" key="6">
    <source>
        <dbReference type="Pfam" id="PF09368"/>
    </source>
</evidence>
<protein>
    <recommendedName>
        <fullName evidence="6">Sas10 C-terminal domain-containing protein</fullName>
    </recommendedName>
</protein>
<feature type="domain" description="Sas10 C-terminal" evidence="6">
    <location>
        <begin position="388"/>
        <end position="460"/>
    </location>
</feature>
<feature type="region of interest" description="Disordered" evidence="5">
    <location>
        <begin position="335"/>
        <end position="394"/>
    </location>
</feature>
<dbReference type="Proteomes" id="UP001152759">
    <property type="component" value="Chromosome 1"/>
</dbReference>
<dbReference type="PANTHER" id="PTHR13237">
    <property type="entry name" value="SOMETHING ABOUT SILENCING PROTEIN 10-RELATED"/>
    <property type="match status" value="1"/>
</dbReference>
<dbReference type="GO" id="GO:0032040">
    <property type="term" value="C:small-subunit processome"/>
    <property type="evidence" value="ECO:0007669"/>
    <property type="project" value="TreeGrafter"/>
</dbReference>
<dbReference type="AlphaFoldDB" id="A0A9N9ZZV1"/>
<organism evidence="7 8">
    <name type="scientific">Bemisia tabaci</name>
    <name type="common">Sweetpotato whitefly</name>
    <name type="synonym">Aleurodes tabaci</name>
    <dbReference type="NCBI Taxonomy" id="7038"/>
    <lineage>
        <taxon>Eukaryota</taxon>
        <taxon>Metazoa</taxon>
        <taxon>Ecdysozoa</taxon>
        <taxon>Arthropoda</taxon>
        <taxon>Hexapoda</taxon>
        <taxon>Insecta</taxon>
        <taxon>Pterygota</taxon>
        <taxon>Neoptera</taxon>
        <taxon>Paraneoptera</taxon>
        <taxon>Hemiptera</taxon>
        <taxon>Sternorrhyncha</taxon>
        <taxon>Aleyrodoidea</taxon>
        <taxon>Aleyrodidae</taxon>
        <taxon>Aleyrodinae</taxon>
        <taxon>Bemisia</taxon>
    </lineage>
</organism>
<keyword evidence="3" id="KW-0597">Phosphoprotein</keyword>
<accession>A0A9N9ZZV1</accession>
<evidence type="ECO:0000256" key="3">
    <source>
        <dbReference type="ARBA" id="ARBA00022553"/>
    </source>
</evidence>
<feature type="compositionally biased region" description="Acidic residues" evidence="5">
    <location>
        <begin position="343"/>
        <end position="363"/>
    </location>
</feature>
<dbReference type="Pfam" id="PF04000">
    <property type="entry name" value="Sas10_Utp3"/>
    <property type="match status" value="1"/>
</dbReference>
<evidence type="ECO:0000256" key="2">
    <source>
        <dbReference type="ARBA" id="ARBA00010979"/>
    </source>
</evidence>
<dbReference type="InterPro" id="IPR007146">
    <property type="entry name" value="Sas10/Utp3/C1D"/>
</dbReference>
<feature type="compositionally biased region" description="Acidic residues" evidence="5">
    <location>
        <begin position="68"/>
        <end position="94"/>
    </location>
</feature>
<comment type="similarity">
    <text evidence="2">Belongs to the SAS10 family.</text>
</comment>
<keyword evidence="4" id="KW-0539">Nucleus</keyword>
<reference evidence="7" key="1">
    <citation type="submission" date="2021-12" db="EMBL/GenBank/DDBJ databases">
        <authorList>
            <person name="King R."/>
        </authorList>
    </citation>
    <scope>NUCLEOTIDE SEQUENCE</scope>
</reference>
<proteinExistence type="inferred from homology"/>
<evidence type="ECO:0000256" key="1">
    <source>
        <dbReference type="ARBA" id="ARBA00004123"/>
    </source>
</evidence>
<gene>
    <name evidence="7" type="ORF">BEMITA_LOCUS825</name>
</gene>
<comment type="subcellular location">
    <subcellularLocation>
        <location evidence="1">Nucleus</location>
    </subcellularLocation>
</comment>
<evidence type="ECO:0000256" key="4">
    <source>
        <dbReference type="ARBA" id="ARBA00023242"/>
    </source>
</evidence>
<feature type="region of interest" description="Disordered" evidence="5">
    <location>
        <begin position="1"/>
        <end position="102"/>
    </location>
</feature>
<evidence type="ECO:0000313" key="8">
    <source>
        <dbReference type="Proteomes" id="UP001152759"/>
    </source>
</evidence>
<dbReference type="Pfam" id="PF09368">
    <property type="entry name" value="Sas10"/>
    <property type="match status" value="1"/>
</dbReference>